<dbReference type="GO" id="GO:0008773">
    <property type="term" value="F:[protein-PII] uridylyltransferase activity"/>
    <property type="evidence" value="ECO:0007669"/>
    <property type="project" value="InterPro"/>
</dbReference>
<protein>
    <submittedName>
        <fullName evidence="5">Cyclic nucleotide-binding protein</fullName>
    </submittedName>
</protein>
<dbReference type="RefSeq" id="WP_203990270.1">
    <property type="nucleotide sequence ID" value="NZ_BOPG01000012.1"/>
</dbReference>
<proteinExistence type="predicted"/>
<feature type="domain" description="Cyclic nucleotide-binding" evidence="3">
    <location>
        <begin position="13"/>
        <end position="89"/>
    </location>
</feature>
<dbReference type="SMART" id="SM00100">
    <property type="entry name" value="cNMP"/>
    <property type="match status" value="1"/>
</dbReference>
<dbReference type="Gene3D" id="3.10.580.10">
    <property type="entry name" value="CBS-domain"/>
    <property type="match status" value="1"/>
</dbReference>
<evidence type="ECO:0000256" key="2">
    <source>
        <dbReference type="PROSITE-ProRule" id="PRU00703"/>
    </source>
</evidence>
<dbReference type="PANTHER" id="PTHR43080:SF2">
    <property type="entry name" value="CBS DOMAIN-CONTAINING PROTEIN"/>
    <property type="match status" value="1"/>
</dbReference>
<accession>A0A8J3Z494</accession>
<dbReference type="SUPFAM" id="SSF51206">
    <property type="entry name" value="cAMP-binding domain-like"/>
    <property type="match status" value="1"/>
</dbReference>
<dbReference type="InterPro" id="IPR051257">
    <property type="entry name" value="Diverse_CBS-Domain"/>
</dbReference>
<evidence type="ECO:0000259" key="4">
    <source>
        <dbReference type="PROSITE" id="PS51371"/>
    </source>
</evidence>
<evidence type="ECO:0000313" key="6">
    <source>
        <dbReference type="Proteomes" id="UP000612585"/>
    </source>
</evidence>
<dbReference type="Pfam" id="PF00027">
    <property type="entry name" value="cNMP_binding"/>
    <property type="match status" value="1"/>
</dbReference>
<dbReference type="SMART" id="SM00116">
    <property type="entry name" value="CBS"/>
    <property type="match status" value="2"/>
</dbReference>
<dbReference type="SUPFAM" id="SSF54631">
    <property type="entry name" value="CBS-domain pair"/>
    <property type="match status" value="1"/>
</dbReference>
<evidence type="ECO:0000256" key="1">
    <source>
        <dbReference type="ARBA" id="ARBA00023122"/>
    </source>
</evidence>
<dbReference type="PROSITE" id="PS51371">
    <property type="entry name" value="CBS"/>
    <property type="match status" value="1"/>
</dbReference>
<keyword evidence="1 2" id="KW-0129">CBS domain</keyword>
<evidence type="ECO:0000313" key="5">
    <source>
        <dbReference type="EMBL" id="GIJ54728.1"/>
    </source>
</evidence>
<dbReference type="AlphaFoldDB" id="A0A8J3Z494"/>
<comment type="caution">
    <text evidence="5">The sequence shown here is derived from an EMBL/GenBank/DDBJ whole genome shotgun (WGS) entry which is preliminary data.</text>
</comment>
<feature type="domain" description="CBS" evidence="4">
    <location>
        <begin position="208"/>
        <end position="264"/>
    </location>
</feature>
<dbReference type="InterPro" id="IPR018490">
    <property type="entry name" value="cNMP-bd_dom_sf"/>
</dbReference>
<dbReference type="Proteomes" id="UP000612585">
    <property type="component" value="Unassembled WGS sequence"/>
</dbReference>
<name>A0A8J3Z494_9ACTN</name>
<dbReference type="InterPro" id="IPR046342">
    <property type="entry name" value="CBS_dom_sf"/>
</dbReference>
<dbReference type="Gene3D" id="2.60.120.10">
    <property type="entry name" value="Jelly Rolls"/>
    <property type="match status" value="1"/>
</dbReference>
<sequence>MQQIADFLAGQPPFDALPEADLDRLVGRVEVEYFAAGAVVVAEDVERVEHLWVVRTGALEVLDRGRIVDLLGPGDMFGHLWLLAGLPPRLLVRVHEESLLLRIPDPRTYLDRPDLLRFAAVHAKPGRSRLTGADAVVTDRRLEQVMRPIVWATAADPVRTVAERIGTAGHSCALVRTARGLGIVTDYDFRRQVATGRIGSDAPIGELATVPALTVEVAASRAAALVRMVEHGVHHLVVTDAGAPVGIVRVVDLAGAELRDPILVRAAVENATTIDELADAARLLPATIVDLCDDGVPAVRIGAVHAAVVDAIVRRVLELHRDPVLDGMRMSWVVLGSLARREPLPLSDVDTALVWADPAADPAAIRPAAREVLRDIQRCGLTLCVNGANAHNPLFSRSRSGWIEAARHWQHDPTTDNALLLSAMVADSRPLTEPSLGRALTDRIRSHTRTTQFLRALLDEALAWRPPTGFVRDFVVHHTGEHRGQLDLKAGGLMPVVGLARWIAVVSGDASGTTPDRLRRGAETGLLSADEADTLAGGFGDAYSVLLNHEVAAMRTGGTVSTYIDPRDLDLLTRRHLRESFRAVALIQNRIDRDWIARAEPIVSA</sequence>
<dbReference type="InterPro" id="IPR018821">
    <property type="entry name" value="DUF294_put_nucleoTrafse_sb-bd"/>
</dbReference>
<dbReference type="InterPro" id="IPR005105">
    <property type="entry name" value="GlnD_Uridyltrans_N"/>
</dbReference>
<dbReference type="CDD" id="cd05401">
    <property type="entry name" value="NT_GlnE_GlnD_like"/>
    <property type="match status" value="1"/>
</dbReference>
<evidence type="ECO:0000259" key="3">
    <source>
        <dbReference type="PROSITE" id="PS50042"/>
    </source>
</evidence>
<keyword evidence="6" id="KW-1185">Reference proteome</keyword>
<dbReference type="PANTHER" id="PTHR43080">
    <property type="entry name" value="CBS DOMAIN-CONTAINING PROTEIN CBSX3, MITOCHONDRIAL"/>
    <property type="match status" value="1"/>
</dbReference>
<organism evidence="5 6">
    <name type="scientific">Virgisporangium aurantiacum</name>
    <dbReference type="NCBI Taxonomy" id="175570"/>
    <lineage>
        <taxon>Bacteria</taxon>
        <taxon>Bacillati</taxon>
        <taxon>Actinomycetota</taxon>
        <taxon>Actinomycetes</taxon>
        <taxon>Micromonosporales</taxon>
        <taxon>Micromonosporaceae</taxon>
        <taxon>Virgisporangium</taxon>
    </lineage>
</organism>
<dbReference type="Pfam" id="PF03445">
    <property type="entry name" value="DUF294"/>
    <property type="match status" value="1"/>
</dbReference>
<dbReference type="InterPro" id="IPR000644">
    <property type="entry name" value="CBS_dom"/>
</dbReference>
<dbReference type="EMBL" id="BOPG01000012">
    <property type="protein sequence ID" value="GIJ54728.1"/>
    <property type="molecule type" value="Genomic_DNA"/>
</dbReference>
<dbReference type="InterPro" id="IPR014710">
    <property type="entry name" value="RmlC-like_jellyroll"/>
</dbReference>
<dbReference type="PROSITE" id="PS50042">
    <property type="entry name" value="CNMP_BINDING_3"/>
    <property type="match status" value="1"/>
</dbReference>
<reference evidence="5" key="1">
    <citation type="submission" date="2021-01" db="EMBL/GenBank/DDBJ databases">
        <title>Whole genome shotgun sequence of Virgisporangium aurantiacum NBRC 16421.</title>
        <authorList>
            <person name="Komaki H."/>
            <person name="Tamura T."/>
        </authorList>
    </citation>
    <scope>NUCLEOTIDE SEQUENCE</scope>
    <source>
        <strain evidence="5">NBRC 16421</strain>
    </source>
</reference>
<dbReference type="Pfam" id="PF10335">
    <property type="entry name" value="DUF294_C"/>
    <property type="match status" value="1"/>
</dbReference>
<gene>
    <name evidence="5" type="ORF">Vau01_022440</name>
</gene>
<dbReference type="CDD" id="cd00038">
    <property type="entry name" value="CAP_ED"/>
    <property type="match status" value="1"/>
</dbReference>
<dbReference type="Pfam" id="PF00571">
    <property type="entry name" value="CBS"/>
    <property type="match status" value="1"/>
</dbReference>
<dbReference type="InterPro" id="IPR000595">
    <property type="entry name" value="cNMP-bd_dom"/>
</dbReference>